<feature type="compositionally biased region" description="Polar residues" evidence="1">
    <location>
        <begin position="2113"/>
        <end position="2122"/>
    </location>
</feature>
<feature type="compositionally biased region" description="Polar residues" evidence="1">
    <location>
        <begin position="618"/>
        <end position="645"/>
    </location>
</feature>
<feature type="compositionally biased region" description="Polar residues" evidence="1">
    <location>
        <begin position="2056"/>
        <end position="2066"/>
    </location>
</feature>
<feature type="region of interest" description="Disordered" evidence="1">
    <location>
        <begin position="418"/>
        <end position="521"/>
    </location>
</feature>
<feature type="compositionally biased region" description="Polar residues" evidence="1">
    <location>
        <begin position="2082"/>
        <end position="2098"/>
    </location>
</feature>
<feature type="compositionally biased region" description="Polar residues" evidence="1">
    <location>
        <begin position="577"/>
        <end position="595"/>
    </location>
</feature>
<feature type="compositionally biased region" description="Polar residues" evidence="1">
    <location>
        <begin position="2446"/>
        <end position="2461"/>
    </location>
</feature>
<feature type="compositionally biased region" description="Polar residues" evidence="1">
    <location>
        <begin position="1492"/>
        <end position="1503"/>
    </location>
</feature>
<accession>A0A0L6U7K4</accession>
<feature type="compositionally biased region" description="Low complexity" evidence="1">
    <location>
        <begin position="1920"/>
        <end position="1935"/>
    </location>
</feature>
<feature type="region of interest" description="Disordered" evidence="1">
    <location>
        <begin position="2329"/>
        <end position="2499"/>
    </location>
</feature>
<feature type="region of interest" description="Disordered" evidence="1">
    <location>
        <begin position="2514"/>
        <end position="2584"/>
    </location>
</feature>
<feature type="compositionally biased region" description="Acidic residues" evidence="1">
    <location>
        <begin position="995"/>
        <end position="1004"/>
    </location>
</feature>
<dbReference type="Proteomes" id="UP000037035">
    <property type="component" value="Unassembled WGS sequence"/>
</dbReference>
<feature type="compositionally biased region" description="Polar residues" evidence="1">
    <location>
        <begin position="931"/>
        <end position="949"/>
    </location>
</feature>
<proteinExistence type="predicted"/>
<feature type="compositionally biased region" description="Low complexity" evidence="1">
    <location>
        <begin position="646"/>
        <end position="663"/>
    </location>
</feature>
<feature type="compositionally biased region" description="Polar residues" evidence="1">
    <location>
        <begin position="1382"/>
        <end position="1400"/>
    </location>
</feature>
<protein>
    <submittedName>
        <fullName evidence="3">Uncharacterized protein</fullName>
    </submittedName>
</protein>
<feature type="compositionally biased region" description="Polar residues" evidence="1">
    <location>
        <begin position="1614"/>
        <end position="1628"/>
    </location>
</feature>
<feature type="region of interest" description="Disordered" evidence="1">
    <location>
        <begin position="544"/>
        <end position="742"/>
    </location>
</feature>
<feature type="compositionally biased region" description="Polar residues" evidence="1">
    <location>
        <begin position="1180"/>
        <end position="1218"/>
    </location>
</feature>
<feature type="compositionally biased region" description="Polar residues" evidence="1">
    <location>
        <begin position="492"/>
        <end position="504"/>
    </location>
</feature>
<feature type="compositionally biased region" description="Polar residues" evidence="1">
    <location>
        <begin position="2370"/>
        <end position="2419"/>
    </location>
</feature>
<feature type="region of interest" description="Disordered" evidence="1">
    <location>
        <begin position="850"/>
        <end position="1245"/>
    </location>
</feature>
<keyword evidence="2" id="KW-0812">Transmembrane</keyword>
<feature type="compositionally biased region" description="Polar residues" evidence="1">
    <location>
        <begin position="2161"/>
        <end position="2177"/>
    </location>
</feature>
<comment type="caution">
    <text evidence="3">The sequence shown here is derived from an EMBL/GenBank/DDBJ whole genome shotgun (WGS) entry which is preliminary data.</text>
</comment>
<feature type="compositionally biased region" description="Basic and acidic residues" evidence="1">
    <location>
        <begin position="710"/>
        <end position="726"/>
    </location>
</feature>
<feature type="compositionally biased region" description="Polar residues" evidence="1">
    <location>
        <begin position="1695"/>
        <end position="1708"/>
    </location>
</feature>
<feature type="compositionally biased region" description="Polar residues" evidence="1">
    <location>
        <begin position="970"/>
        <end position="994"/>
    </location>
</feature>
<feature type="compositionally biased region" description="Low complexity" evidence="1">
    <location>
        <begin position="1420"/>
        <end position="1441"/>
    </location>
</feature>
<feature type="region of interest" description="Disordered" evidence="1">
    <location>
        <begin position="266"/>
        <end position="290"/>
    </location>
</feature>
<feature type="compositionally biased region" description="Polar residues" evidence="1">
    <location>
        <begin position="1885"/>
        <end position="1909"/>
    </location>
</feature>
<feature type="compositionally biased region" description="Polar residues" evidence="1">
    <location>
        <begin position="1636"/>
        <end position="1663"/>
    </location>
</feature>
<feature type="compositionally biased region" description="Polar residues" evidence="1">
    <location>
        <begin position="418"/>
        <end position="437"/>
    </location>
</feature>
<feature type="region of interest" description="Disordered" evidence="1">
    <location>
        <begin position="1482"/>
        <end position="2177"/>
    </location>
</feature>
<gene>
    <name evidence="3" type="ORF">VP01_927g1</name>
</gene>
<feature type="compositionally biased region" description="Polar residues" evidence="1">
    <location>
        <begin position="1326"/>
        <end position="1348"/>
    </location>
</feature>
<feature type="compositionally biased region" description="Low complexity" evidence="1">
    <location>
        <begin position="2473"/>
        <end position="2483"/>
    </location>
</feature>
<dbReference type="EMBL" id="LAVV01014915">
    <property type="protein sequence ID" value="KNZ44327.1"/>
    <property type="molecule type" value="Genomic_DNA"/>
</dbReference>
<feature type="compositionally biased region" description="Low complexity" evidence="1">
    <location>
        <begin position="466"/>
        <end position="491"/>
    </location>
</feature>
<keyword evidence="2" id="KW-1133">Transmembrane helix</keyword>
<dbReference type="STRING" id="27349.A0A0L6U7K4"/>
<evidence type="ECO:0000256" key="2">
    <source>
        <dbReference type="SAM" id="Phobius"/>
    </source>
</evidence>
<feature type="compositionally biased region" description="Pro residues" evidence="1">
    <location>
        <begin position="1033"/>
        <end position="1047"/>
    </location>
</feature>
<feature type="compositionally biased region" description="Polar residues" evidence="1">
    <location>
        <begin position="1994"/>
        <end position="2008"/>
    </location>
</feature>
<feature type="compositionally biased region" description="Acidic residues" evidence="1">
    <location>
        <begin position="1868"/>
        <end position="1878"/>
    </location>
</feature>
<feature type="compositionally biased region" description="Basic and acidic residues" evidence="1">
    <location>
        <begin position="2427"/>
        <end position="2437"/>
    </location>
</feature>
<organism evidence="3 4">
    <name type="scientific">Puccinia sorghi</name>
    <dbReference type="NCBI Taxonomy" id="27349"/>
    <lineage>
        <taxon>Eukaryota</taxon>
        <taxon>Fungi</taxon>
        <taxon>Dikarya</taxon>
        <taxon>Basidiomycota</taxon>
        <taxon>Pucciniomycotina</taxon>
        <taxon>Pucciniomycetes</taxon>
        <taxon>Pucciniales</taxon>
        <taxon>Pucciniaceae</taxon>
        <taxon>Puccinia</taxon>
    </lineage>
</organism>
<evidence type="ECO:0000256" key="1">
    <source>
        <dbReference type="SAM" id="MobiDB-lite"/>
    </source>
</evidence>
<dbReference type="VEuPathDB" id="FungiDB:VP01_927g1"/>
<feature type="compositionally biased region" description="Low complexity" evidence="1">
    <location>
        <begin position="1524"/>
        <end position="1540"/>
    </location>
</feature>
<keyword evidence="2" id="KW-0472">Membrane</keyword>
<reference evidence="3 4" key="1">
    <citation type="submission" date="2015-08" db="EMBL/GenBank/DDBJ databases">
        <title>Next Generation Sequencing and Analysis of the Genome of Puccinia sorghi L Schw, the Causal Agent of Maize Common Rust.</title>
        <authorList>
            <person name="Rochi L."/>
            <person name="Burguener G."/>
            <person name="Darino M."/>
            <person name="Turjanski A."/>
            <person name="Kreff E."/>
            <person name="Dieguez M.J."/>
            <person name="Sacco F."/>
        </authorList>
    </citation>
    <scope>NUCLEOTIDE SEQUENCE [LARGE SCALE GENOMIC DNA]</scope>
    <source>
        <strain evidence="3 4">RO10H11247</strain>
    </source>
</reference>
<keyword evidence="4" id="KW-1185">Reference proteome</keyword>
<feature type="compositionally biased region" description="Low complexity" evidence="1">
    <location>
        <begin position="1549"/>
        <end position="1563"/>
    </location>
</feature>
<feature type="compositionally biased region" description="Polar residues" evidence="1">
    <location>
        <begin position="1833"/>
        <end position="1862"/>
    </location>
</feature>
<feature type="compositionally biased region" description="Pro residues" evidence="1">
    <location>
        <begin position="795"/>
        <end position="811"/>
    </location>
</feature>
<feature type="region of interest" description="Disordered" evidence="1">
    <location>
        <begin position="787"/>
        <end position="814"/>
    </location>
</feature>
<evidence type="ECO:0000313" key="3">
    <source>
        <dbReference type="EMBL" id="KNZ44327.1"/>
    </source>
</evidence>
<feature type="compositionally biased region" description="Low complexity" evidence="1">
    <location>
        <begin position="559"/>
        <end position="576"/>
    </location>
</feature>
<sequence length="2584" mass="272270">MHCPSGLLGGVSPATVTMHLGCWMPCFFFSFFFYLCYDYVCFLFFFFYARSLFSVLLISFCLSCLWSLVIFFFSHFFFWIMLVIVGGNKISSRTILFISLNFPRGIDFFSLQIALTLGRGVGFQTLFATLRRPSSIVFLPYSVPARIDLRRRVSISRFGHYIHLGNNVREKVALRKMTRACSDVSLRLTVTHVTSAVPWKQVHRRHELGCTRLQAFKSPQPRKECYSKITLRVCILVNNISFRKFITPTETLILPFRQIRRRINSSRRSTSMDFKSDNQTQPSAFPAPSVPDEATVLKRNETDEITLCADGIDDHGIDHGHEKKALETTLRPSLDTPDMPVIPRNTLESTNNSKHDLIALQPENNEQLQATSIPLLATKPTHLASYTPSENSVEQKSLTISIPTLKAPSGQIINVQESQTISESASSTPLDADSTQPPHQPEPEHFTIKMAENSPEGPSIPPEAPPAADQSRPTSASVTVSSSEELSTRESIQTSEPSESASTDDASRLVPQPPQSSTIVPETMAYASRQSIEASVMRVSCPESDNVHTNLSIPVGKPSDATPSSDTVSSSDTINSCISEPCTTEDIASNPNDNPYQEIAPTLPLTNATECPGKSPENAFQVSSSSSKEDNPTSTPSIESASNLTPDDSAPLTSLPPSSTTPANEAQVEHLSSDALNDQNIPAEPSDPPEAPSDAPSGEQPIPTSQHAADATHDSTKHDENRDETPAKVADTGFTREPPHDNNMVIESLESTSGQLNHAAVMAESTLTVACSDTPPVISLDDLEEATFTTDTVPPHDPVQPTPEPASPPPIENNVLNQVPDNYKTSDDYTGYITGSASLPLSTIVETCESTTEVVSNEQDVRLPHNPDPQTDSEEAANADTCSNSPATEAEVPIPVPMDVASPVSTQDARVEVPLHTPSPADPASFESAAHQATSEVTHLELITTTMSDSAEPMTDSHDTAVSLPEPVTVTPSPDSMLNSSITEVNQPVPQDASTPEDSDDLEAIEGAPAMTENSPPPETSASKREAEAAPSPEEPSPELPQSPPEETPTKESTPDPPQGETSKTFTETKDESADHVQPVLSVAGVVPEQTPTTEPESNPVPFTQPADVVEPVRSEAADNSLADPCTSDVANHEETPEASSSTRPSDQAVFIVDAPATETKPHDPSEADTAQTVDADPSQPESPTLEQLPSDTDAANNSVPDVQVTDGSSDIQQTASAPTEIPAETSPGGEMAKTTTVPQAPMGPFVDATVVLLTKEGELDLPTPADECQQATEAAVAIKPDEPVPSAPMETDEPSDKAAVIQPEEVDSVVATEPTSDATEEASPASPTIQGNLASSDTSGDPTNTDDTSPENDLPVPLAVRTPESSSGLPVTGPVEDSPAIQETQFTDASSEPLMTQQEHGAADAQIQENPEPFNVSDETPTNTTEATPEQAATEPEASAGVPAANSLANVHNAAPEASLILSVGKPTSLEGAQHLENAEEIVITDKTADSADQLTDSQDTPVVSDKSPAANPPVDAGLDQITTVAPAPATEPTTAADTTESRENIEAATAAADSSPSPKATELSEDALEPAPTAEQAPTVVPASTTSAENPEPVEKIEGAVAEADSIPSPKATDSSEVVVPTSEQASIVVMLPNQPQTPSESNKSNPTECETSKTPINASADQAPADLSPLPESPSDDTSKYQEPPSAVSIVADQTSTHQESATQDIDNKNDAAPQEALATADISTPTLPDGKSVAAPTPEIANREYAPDASSTESAGPVVTVEAAQDGTAEPPNVNEAATAPLVGAPAPTDTTSETGKNTESSELQGQTSDPSPPPDSYASPHEVVDIQVTETDSQVSFEQPLHSASVSSPTPLESQRNVVEPINEAEAENPDVVEAEKPSDGSTPSEPSLSADQPDTTWVNATETLSEHAGAEDSAQAPANPDEAAAALEPVNAGDAPLPPPTENVGEEAPERAPRQLAEATPTEGSHIHSSSSADNNPEAPMKNLHADVSSSDVVTPDQSQGDSTEDANPAPVEDNPKNPSINPFSHSHIDDSVSSPLPTPADATDPTPQIPVTPNSTGDTAASEDAFALTADDNSEQPSTDAEATTETSQPPENLDPPAVLAPTDNVDVSSDQPTTAADVPPPASTEDASVVNAVTHFTGDSASSDSPEHPEFNGLTQAETATEQAPESTEATPAILDAATTVAPPVDAGLDKEAADATIFIPADNDESPAVPKELPLPNAPESPLVASLLFCFFFSLVSVSQTDQHCLPHQPCSQINPGLHRMKSTLLLPQAKPQSLVPTTPRLITPFSCQTPRAPPNPLILSAVVVEPQVEEIVTADATALPDAAVPRPETSDESLAPAPSTKEITDQDATPMNEAPATIVDSGSTQLEDNASTKSSPSDFPNKKQPPQTSSTQTVEQPVDQQPVSASNEISDPAGDIQKTEASPRDAPEAVPITADVCQTQLASTTEAQLPSDSHAAKTPEYISQEAESSSEAQLPVSAPIDEAAESSNLDPATAVYEGNAELAGQQEPASLMEDVASATNEAETADSIITAEEGKQDSEDDSRRNRRFDPCTTRDPRNGRRAREARIFHSRCPN</sequence>
<evidence type="ECO:0000313" key="4">
    <source>
        <dbReference type="Proteomes" id="UP000037035"/>
    </source>
</evidence>
<feature type="compositionally biased region" description="Basic and acidic residues" evidence="1">
    <location>
        <begin position="2542"/>
        <end position="2577"/>
    </location>
</feature>
<feature type="region of interest" description="Disordered" evidence="1">
    <location>
        <begin position="1262"/>
        <end position="1451"/>
    </location>
</feature>
<feature type="transmembrane region" description="Helical" evidence="2">
    <location>
        <begin position="55"/>
        <end position="85"/>
    </location>
</feature>
<feature type="compositionally biased region" description="Polar residues" evidence="1">
    <location>
        <begin position="1793"/>
        <end position="1812"/>
    </location>
</feature>
<name>A0A0L6U7K4_9BASI</name>